<dbReference type="Proteomes" id="UP001163321">
    <property type="component" value="Chromosome 9"/>
</dbReference>
<accession>A0ACC0VGC2</accession>
<protein>
    <submittedName>
        <fullName evidence="1">Uncharacterized protein</fullName>
    </submittedName>
</protein>
<proteinExistence type="predicted"/>
<sequence length="250" mass="26991">MLPVGAAEAPATIAAVPMEMDQGATWHKGSLLSPSPLVQYLGGKRLPLKSEDDGDERERAENSLLEDVEAGPRDSALRTSGDSALPDSFLSVDAHNLHRFTFVSLRRHRDSRHRRISFHDRFSAGCACGIPFVSMLAAARHALACGRLEDTLTAAAPPAGDLSPTDDAVCSNATVADQILVMPIKTQRCSLCPPTYEHHCRQVYVVTMERPTPTIISCVAHLQGSCHTLGGTSASQRGGVKDRRSQNSRR</sequence>
<name>A0ACC0VGC2_9STRA</name>
<evidence type="ECO:0000313" key="1">
    <source>
        <dbReference type="EMBL" id="KAI9905372.1"/>
    </source>
</evidence>
<gene>
    <name evidence="1" type="ORF">PsorP6_013604</name>
</gene>
<keyword evidence="2" id="KW-1185">Reference proteome</keyword>
<organism evidence="1 2">
    <name type="scientific">Peronosclerospora sorghi</name>
    <dbReference type="NCBI Taxonomy" id="230839"/>
    <lineage>
        <taxon>Eukaryota</taxon>
        <taxon>Sar</taxon>
        <taxon>Stramenopiles</taxon>
        <taxon>Oomycota</taxon>
        <taxon>Peronosporomycetes</taxon>
        <taxon>Peronosporales</taxon>
        <taxon>Peronosporaceae</taxon>
        <taxon>Peronosclerospora</taxon>
    </lineage>
</organism>
<reference evidence="1 2" key="1">
    <citation type="journal article" date="2022" name="bioRxiv">
        <title>The genome of the oomycete Peronosclerospora sorghi, a cosmopolitan pathogen of maize and sorghum, is inflated with dispersed pseudogenes.</title>
        <authorList>
            <person name="Fletcher K."/>
            <person name="Martin F."/>
            <person name="Isakeit T."/>
            <person name="Cavanaugh K."/>
            <person name="Magill C."/>
            <person name="Michelmore R."/>
        </authorList>
    </citation>
    <scope>NUCLEOTIDE SEQUENCE [LARGE SCALE GENOMIC DNA]</scope>
    <source>
        <strain evidence="1">P6</strain>
    </source>
</reference>
<evidence type="ECO:0000313" key="2">
    <source>
        <dbReference type="Proteomes" id="UP001163321"/>
    </source>
</evidence>
<dbReference type="EMBL" id="CM047588">
    <property type="protein sequence ID" value="KAI9905372.1"/>
    <property type="molecule type" value="Genomic_DNA"/>
</dbReference>
<comment type="caution">
    <text evidence="1">The sequence shown here is derived from an EMBL/GenBank/DDBJ whole genome shotgun (WGS) entry which is preliminary data.</text>
</comment>